<keyword evidence="3" id="KW-1185">Reference proteome</keyword>
<evidence type="ECO:0000259" key="1">
    <source>
        <dbReference type="Pfam" id="PF12728"/>
    </source>
</evidence>
<name>A0A1C7P4S5_9HYPH</name>
<protein>
    <recommendedName>
        <fullName evidence="1">Helix-turn-helix domain-containing protein</fullName>
    </recommendedName>
</protein>
<feature type="domain" description="Helix-turn-helix" evidence="1">
    <location>
        <begin position="9"/>
        <end position="58"/>
    </location>
</feature>
<comment type="caution">
    <text evidence="2">The sequence shown here is derived from an EMBL/GenBank/DDBJ whole genome shotgun (WGS) entry which is preliminary data.</text>
</comment>
<gene>
    <name evidence="2" type="ORF">ADU59_07710</name>
</gene>
<reference evidence="2 3" key="1">
    <citation type="journal article" date="2016" name="Syst. Appl. Microbiol.">
        <title>Pararhizobium polonicum sp. nov. isolated from tumors on stone fruit rootstocks.</title>
        <authorList>
            <person name="Pulawska J."/>
            <person name="Kuzmanovic N."/>
            <person name="Willems A."/>
            <person name="Pothier J.F."/>
        </authorList>
    </citation>
    <scope>NUCLEOTIDE SEQUENCE [LARGE SCALE GENOMIC DNA]</scope>
    <source>
        <strain evidence="2 3">F5.1</strain>
    </source>
</reference>
<dbReference type="InterPro" id="IPR041657">
    <property type="entry name" value="HTH_17"/>
</dbReference>
<evidence type="ECO:0000313" key="3">
    <source>
        <dbReference type="Proteomes" id="UP000093111"/>
    </source>
</evidence>
<dbReference type="Proteomes" id="UP000093111">
    <property type="component" value="Unassembled WGS sequence"/>
</dbReference>
<dbReference type="Pfam" id="PF12728">
    <property type="entry name" value="HTH_17"/>
    <property type="match status" value="1"/>
</dbReference>
<sequence>MENKKMRNLRAPQAAAYLGISKSLLDKLRCYGGGPAFAKLGSSVIYSTEDLDAWIASKRVPARPALAA</sequence>
<accession>A0A1C7P4S5</accession>
<dbReference type="AlphaFoldDB" id="A0A1C7P4S5"/>
<organism evidence="2 3">
    <name type="scientific">Pararhizobium polonicum</name>
    <dbReference type="NCBI Taxonomy" id="1612624"/>
    <lineage>
        <taxon>Bacteria</taxon>
        <taxon>Pseudomonadati</taxon>
        <taxon>Pseudomonadota</taxon>
        <taxon>Alphaproteobacteria</taxon>
        <taxon>Hyphomicrobiales</taxon>
        <taxon>Rhizobiaceae</taxon>
        <taxon>Rhizobium/Agrobacterium group</taxon>
        <taxon>Pararhizobium</taxon>
    </lineage>
</organism>
<dbReference type="SUPFAM" id="SSF46955">
    <property type="entry name" value="Putative DNA-binding domain"/>
    <property type="match status" value="1"/>
</dbReference>
<evidence type="ECO:0000313" key="2">
    <source>
        <dbReference type="EMBL" id="OBZ96229.1"/>
    </source>
</evidence>
<proteinExistence type="predicted"/>
<dbReference type="EMBL" id="LGLV01000005">
    <property type="protein sequence ID" value="OBZ96229.1"/>
    <property type="molecule type" value="Genomic_DNA"/>
</dbReference>
<dbReference type="InterPro" id="IPR009061">
    <property type="entry name" value="DNA-bd_dom_put_sf"/>
</dbReference>
<dbReference type="STRING" id="1612624.ADU59_07710"/>